<evidence type="ECO:0000313" key="2">
    <source>
        <dbReference type="EMBL" id="CAH1389483.1"/>
    </source>
</evidence>
<feature type="transmembrane region" description="Helical" evidence="1">
    <location>
        <begin position="136"/>
        <end position="155"/>
    </location>
</feature>
<keyword evidence="1" id="KW-1133">Transmembrane helix</keyword>
<proteinExistence type="predicted"/>
<feature type="transmembrane region" description="Helical" evidence="1">
    <location>
        <begin position="192"/>
        <end position="221"/>
    </location>
</feature>
<gene>
    <name evidence="2" type="ORF">NEZAVI_LOCUS886</name>
</gene>
<dbReference type="EMBL" id="OV725077">
    <property type="protein sequence ID" value="CAH1389483.1"/>
    <property type="molecule type" value="Genomic_DNA"/>
</dbReference>
<keyword evidence="1" id="KW-0812">Transmembrane</keyword>
<dbReference type="AlphaFoldDB" id="A0A9P0E445"/>
<dbReference type="OrthoDB" id="6623261at2759"/>
<feature type="transmembrane region" description="Helical" evidence="1">
    <location>
        <begin position="77"/>
        <end position="96"/>
    </location>
</feature>
<accession>A0A9P0E445</accession>
<name>A0A9P0E445_NEZVI</name>
<keyword evidence="3" id="KW-1185">Reference proteome</keyword>
<feature type="transmembrane region" description="Helical" evidence="1">
    <location>
        <begin position="45"/>
        <end position="65"/>
    </location>
</feature>
<keyword evidence="1" id="KW-0472">Membrane</keyword>
<evidence type="ECO:0000256" key="1">
    <source>
        <dbReference type="SAM" id="Phobius"/>
    </source>
</evidence>
<dbReference type="Proteomes" id="UP001152798">
    <property type="component" value="Chromosome 1"/>
</dbReference>
<protein>
    <recommendedName>
        <fullName evidence="4">Odorant receptor</fullName>
    </recommendedName>
</protein>
<organism evidence="2 3">
    <name type="scientific">Nezara viridula</name>
    <name type="common">Southern green stink bug</name>
    <name type="synonym">Cimex viridulus</name>
    <dbReference type="NCBI Taxonomy" id="85310"/>
    <lineage>
        <taxon>Eukaryota</taxon>
        <taxon>Metazoa</taxon>
        <taxon>Ecdysozoa</taxon>
        <taxon>Arthropoda</taxon>
        <taxon>Hexapoda</taxon>
        <taxon>Insecta</taxon>
        <taxon>Pterygota</taxon>
        <taxon>Neoptera</taxon>
        <taxon>Paraneoptera</taxon>
        <taxon>Hemiptera</taxon>
        <taxon>Heteroptera</taxon>
        <taxon>Panheteroptera</taxon>
        <taxon>Pentatomomorpha</taxon>
        <taxon>Pentatomoidea</taxon>
        <taxon>Pentatomidae</taxon>
        <taxon>Pentatominae</taxon>
        <taxon>Nezara</taxon>
    </lineage>
</organism>
<evidence type="ECO:0000313" key="3">
    <source>
        <dbReference type="Proteomes" id="UP001152798"/>
    </source>
</evidence>
<evidence type="ECO:0008006" key="4">
    <source>
        <dbReference type="Google" id="ProtNLM"/>
    </source>
</evidence>
<reference evidence="2" key="1">
    <citation type="submission" date="2022-01" db="EMBL/GenBank/DDBJ databases">
        <authorList>
            <person name="King R."/>
        </authorList>
    </citation>
    <scope>NUCLEOTIDE SEQUENCE</scope>
</reference>
<sequence>MDAMSAESNEEVDNYVSAQYLHLIILSGMYTRLDRSHRLFTFVQLLIYLCILVFHYITIGLATLQLMEVSLVTFGEAVHFCLLIQLVIILIVFIQTKHNSIALFHRAMAENFFDYSENYEGIKERLKQEIRKERRFLVMIPILVGLAVVAIMVLTPQVDKYGTFDFSKISSDFNQHLPFPYMVYPYQNEQGFGYYASVILQLVVATLTGGSIGVGGLAYIVMSQNLWMQMEILYDSLQHIEERTEILLSRKISDIIRS</sequence>